<protein>
    <submittedName>
        <fullName evidence="1">Uncharacterized protein</fullName>
    </submittedName>
</protein>
<evidence type="ECO:0000313" key="1">
    <source>
        <dbReference type="EMBL" id="KAK4593187.1"/>
    </source>
</evidence>
<evidence type="ECO:0000313" key="2">
    <source>
        <dbReference type="Proteomes" id="UP001324115"/>
    </source>
</evidence>
<dbReference type="EMBL" id="JAXUIC010000004">
    <property type="protein sequence ID" value="KAK4593187.1"/>
    <property type="molecule type" value="Genomic_DNA"/>
</dbReference>
<organism evidence="1 2">
    <name type="scientific">Quercus rubra</name>
    <name type="common">Northern red oak</name>
    <name type="synonym">Quercus borealis</name>
    <dbReference type="NCBI Taxonomy" id="3512"/>
    <lineage>
        <taxon>Eukaryota</taxon>
        <taxon>Viridiplantae</taxon>
        <taxon>Streptophyta</taxon>
        <taxon>Embryophyta</taxon>
        <taxon>Tracheophyta</taxon>
        <taxon>Spermatophyta</taxon>
        <taxon>Magnoliopsida</taxon>
        <taxon>eudicotyledons</taxon>
        <taxon>Gunneridae</taxon>
        <taxon>Pentapetalae</taxon>
        <taxon>rosids</taxon>
        <taxon>fabids</taxon>
        <taxon>Fagales</taxon>
        <taxon>Fagaceae</taxon>
        <taxon>Quercus</taxon>
    </lineage>
</organism>
<keyword evidence="2" id="KW-1185">Reference proteome</keyword>
<comment type="caution">
    <text evidence="1">The sequence shown here is derived from an EMBL/GenBank/DDBJ whole genome shotgun (WGS) entry which is preliminary data.</text>
</comment>
<reference evidence="1 2" key="1">
    <citation type="journal article" date="2023" name="G3 (Bethesda)">
        <title>A haplotype-resolved chromosome-scale genome for Quercus rubra L. provides insights into the genetics of adaptive traits for red oak species.</title>
        <authorList>
            <person name="Kapoor B."/>
            <person name="Jenkins J."/>
            <person name="Schmutz J."/>
            <person name="Zhebentyayeva T."/>
            <person name="Kuelheim C."/>
            <person name="Coggeshall M."/>
            <person name="Heim C."/>
            <person name="Lasky J.R."/>
            <person name="Leites L."/>
            <person name="Islam-Faridi N."/>
            <person name="Romero-Severson J."/>
            <person name="DeLeo V.L."/>
            <person name="Lucas S.M."/>
            <person name="Lazic D."/>
            <person name="Gailing O."/>
            <person name="Carlson J."/>
            <person name="Staton M."/>
        </authorList>
    </citation>
    <scope>NUCLEOTIDE SEQUENCE [LARGE SCALE GENOMIC DNA]</scope>
    <source>
        <strain evidence="1">Pseudo-F2</strain>
    </source>
</reference>
<gene>
    <name evidence="1" type="ORF">RGQ29_017364</name>
</gene>
<dbReference type="AlphaFoldDB" id="A0AAN7J0C5"/>
<dbReference type="Proteomes" id="UP001324115">
    <property type="component" value="Unassembled WGS sequence"/>
</dbReference>
<sequence length="133" mass="14874">MAVSSCLHSPHLHQTSVTKTKNKKQKIPSSEISSCWIFFFFFCGWSCERSTCFFRNLDQPNATVHSRVGDPKGSLMSTEFRVSISTELHVAVTAFVSLGCCSTPNALLVLPTRQCSNLGSHSEMREFNIMDLH</sequence>
<name>A0AAN7J0C5_QUERU</name>
<accession>A0AAN7J0C5</accession>
<proteinExistence type="predicted"/>